<dbReference type="SMART" id="SM00837">
    <property type="entry name" value="DPBB_1"/>
    <property type="match status" value="1"/>
</dbReference>
<evidence type="ECO:0000256" key="8">
    <source>
        <dbReference type="SAM" id="SignalP"/>
    </source>
</evidence>
<dbReference type="GO" id="GO:0005576">
    <property type="term" value="C:extracellular region"/>
    <property type="evidence" value="ECO:0007669"/>
    <property type="project" value="InterPro"/>
</dbReference>
<gene>
    <name evidence="11" type="ORF">HU200_018614</name>
</gene>
<evidence type="ECO:0000256" key="2">
    <source>
        <dbReference type="ARBA" id="ARBA00005650"/>
    </source>
</evidence>
<dbReference type="InterPro" id="IPR007117">
    <property type="entry name" value="Expansin_CBD"/>
</dbReference>
<evidence type="ECO:0000313" key="12">
    <source>
        <dbReference type="Proteomes" id="UP000636709"/>
    </source>
</evidence>
<dbReference type="PANTHER" id="PTHR31692">
    <property type="entry name" value="EXPANSIN-B3"/>
    <property type="match status" value="1"/>
</dbReference>
<evidence type="ECO:0000256" key="5">
    <source>
        <dbReference type="ARBA" id="ARBA00022729"/>
    </source>
</evidence>
<organism evidence="11 12">
    <name type="scientific">Digitaria exilis</name>
    <dbReference type="NCBI Taxonomy" id="1010633"/>
    <lineage>
        <taxon>Eukaryota</taxon>
        <taxon>Viridiplantae</taxon>
        <taxon>Streptophyta</taxon>
        <taxon>Embryophyta</taxon>
        <taxon>Tracheophyta</taxon>
        <taxon>Spermatophyta</taxon>
        <taxon>Magnoliopsida</taxon>
        <taxon>Liliopsida</taxon>
        <taxon>Poales</taxon>
        <taxon>Poaceae</taxon>
        <taxon>PACMAD clade</taxon>
        <taxon>Panicoideae</taxon>
        <taxon>Panicodae</taxon>
        <taxon>Paniceae</taxon>
        <taxon>Anthephorinae</taxon>
        <taxon>Digitaria</taxon>
    </lineage>
</organism>
<dbReference type="Proteomes" id="UP000636709">
    <property type="component" value="Unassembled WGS sequence"/>
</dbReference>
<dbReference type="SUPFAM" id="SSF50685">
    <property type="entry name" value="Barwin-like endoglucanases"/>
    <property type="match status" value="1"/>
</dbReference>
<dbReference type="AlphaFoldDB" id="A0A835KIV5"/>
<sequence length="278" mass="29842">MGSRVPSVVVAIGAVLAALAAVGSCDDGSVTNVPPGPNITTGYDGRWLAAKATWYGSPVGAGPDDNGGACGIKDVNLPPYSGMTSCGNAPIFKDGRGCGSCYQIRCKAPAECSSKPVTVFITDMNYDPISAYHFDLSGSAFGSMAKPGLGDKLRHRGIIDLEFRRVRCKYAAGQKIVFHVEHGSNPYYLAVLVKFVANDGDIVQMDLKEKMELKDKASPEWKPMKLSWGAIWRMDTPKALKGPFSIRLTSESGKKLVATDVIPANWKPDTVYISNVQF</sequence>
<dbReference type="PROSITE" id="PS50842">
    <property type="entry name" value="EXPANSIN_EG45"/>
    <property type="match status" value="1"/>
</dbReference>
<dbReference type="Gene3D" id="2.60.40.760">
    <property type="entry name" value="Expansin, cellulose-binding-like domain"/>
    <property type="match status" value="1"/>
</dbReference>
<evidence type="ECO:0000256" key="7">
    <source>
        <dbReference type="ARBA" id="ARBA00023316"/>
    </source>
</evidence>
<keyword evidence="7" id="KW-0961">Cell wall biogenesis/degradation</keyword>
<dbReference type="Pfam" id="PF01357">
    <property type="entry name" value="Expansin_C"/>
    <property type="match status" value="1"/>
</dbReference>
<dbReference type="PRINTS" id="PR01225">
    <property type="entry name" value="EXPANSNFAMLY"/>
</dbReference>
<comment type="caution">
    <text evidence="11">The sequence shown here is derived from an EMBL/GenBank/DDBJ whole genome shotgun (WGS) entry which is preliminary data.</text>
</comment>
<comment type="similarity">
    <text evidence="2">Belongs to the expansin family. Expansin B subfamily.</text>
</comment>
<dbReference type="OrthoDB" id="5823761at2759"/>
<dbReference type="InterPro" id="IPR036749">
    <property type="entry name" value="Expansin_CBD_sf"/>
</dbReference>
<keyword evidence="5 8" id="KW-0732">Signal</keyword>
<keyword evidence="12" id="KW-1185">Reference proteome</keyword>
<dbReference type="SUPFAM" id="SSF49590">
    <property type="entry name" value="PHL pollen allergen"/>
    <property type="match status" value="1"/>
</dbReference>
<reference evidence="11" key="1">
    <citation type="submission" date="2020-07" db="EMBL/GenBank/DDBJ databases">
        <title>Genome sequence and genetic diversity analysis of an under-domesticated orphan crop, white fonio (Digitaria exilis).</title>
        <authorList>
            <person name="Bennetzen J.L."/>
            <person name="Chen S."/>
            <person name="Ma X."/>
            <person name="Wang X."/>
            <person name="Yssel A.E.J."/>
            <person name="Chaluvadi S.R."/>
            <person name="Johnson M."/>
            <person name="Gangashetty P."/>
            <person name="Hamidou F."/>
            <person name="Sanogo M.D."/>
            <person name="Zwaenepoel A."/>
            <person name="Wallace J."/>
            <person name="Van De Peer Y."/>
            <person name="Van Deynze A."/>
        </authorList>
    </citation>
    <scope>NUCLEOTIDE SEQUENCE</scope>
    <source>
        <tissue evidence="11">Leaves</tissue>
    </source>
</reference>
<proteinExistence type="inferred from homology"/>
<dbReference type="PRINTS" id="PR00829">
    <property type="entry name" value="LOLP1ALLERGN"/>
</dbReference>
<dbReference type="Pfam" id="PF03330">
    <property type="entry name" value="DPBB_1"/>
    <property type="match status" value="1"/>
</dbReference>
<dbReference type="PANTHER" id="PTHR31692:SF55">
    <property type="entry name" value="BETA-EXPANSIN 1A"/>
    <property type="match status" value="1"/>
</dbReference>
<evidence type="ECO:0000259" key="10">
    <source>
        <dbReference type="PROSITE" id="PS50843"/>
    </source>
</evidence>
<protein>
    <submittedName>
        <fullName evidence="11">Uncharacterized protein</fullName>
    </submittedName>
</protein>
<evidence type="ECO:0000256" key="6">
    <source>
        <dbReference type="ARBA" id="ARBA00023180"/>
    </source>
</evidence>
<feature type="domain" description="Expansin-like CBD" evidence="10">
    <location>
        <begin position="187"/>
        <end position="274"/>
    </location>
</feature>
<dbReference type="PROSITE" id="PS51257">
    <property type="entry name" value="PROKAR_LIPOPROTEIN"/>
    <property type="match status" value="1"/>
</dbReference>
<accession>A0A835KIV5</accession>
<dbReference type="InterPro" id="IPR009009">
    <property type="entry name" value="RlpA-like_DPBB"/>
</dbReference>
<evidence type="ECO:0000313" key="11">
    <source>
        <dbReference type="EMBL" id="KAF8728040.1"/>
    </source>
</evidence>
<dbReference type="InterPro" id="IPR007112">
    <property type="entry name" value="Expansin/allergen_DPBB_dom"/>
</dbReference>
<dbReference type="CDD" id="cd22275">
    <property type="entry name" value="DPBB_EXPB_N"/>
    <property type="match status" value="1"/>
</dbReference>
<keyword evidence="3" id="KW-0134">Cell wall</keyword>
<dbReference type="InterPro" id="IPR036908">
    <property type="entry name" value="RlpA-like_sf"/>
</dbReference>
<dbReference type="GO" id="GO:0071555">
    <property type="term" value="P:cell wall organization"/>
    <property type="evidence" value="ECO:0007669"/>
    <property type="project" value="UniProtKB-KW"/>
</dbReference>
<dbReference type="EMBL" id="JACEFO010001629">
    <property type="protein sequence ID" value="KAF8728040.1"/>
    <property type="molecule type" value="Genomic_DNA"/>
</dbReference>
<feature type="signal peptide" evidence="8">
    <location>
        <begin position="1"/>
        <end position="25"/>
    </location>
</feature>
<comment type="subcellular location">
    <subcellularLocation>
        <location evidence="1">Secreted</location>
        <location evidence="1">Cell wall</location>
    </subcellularLocation>
</comment>
<evidence type="ECO:0000256" key="4">
    <source>
        <dbReference type="ARBA" id="ARBA00022525"/>
    </source>
</evidence>
<keyword evidence="4" id="KW-0964">Secreted</keyword>
<dbReference type="Gene3D" id="2.40.40.10">
    <property type="entry name" value="RlpA-like domain"/>
    <property type="match status" value="1"/>
</dbReference>
<dbReference type="InterPro" id="IPR005795">
    <property type="entry name" value="LolPI"/>
</dbReference>
<dbReference type="PROSITE" id="PS50843">
    <property type="entry name" value="EXPANSIN_CBD"/>
    <property type="match status" value="1"/>
</dbReference>
<feature type="chain" id="PRO_5033032912" evidence="8">
    <location>
        <begin position="26"/>
        <end position="278"/>
    </location>
</feature>
<feature type="domain" description="Expansin-like EG45" evidence="9">
    <location>
        <begin position="67"/>
        <end position="173"/>
    </location>
</feature>
<evidence type="ECO:0000259" key="9">
    <source>
        <dbReference type="PROSITE" id="PS50842"/>
    </source>
</evidence>
<name>A0A835KIV5_9POAL</name>
<evidence type="ECO:0000256" key="3">
    <source>
        <dbReference type="ARBA" id="ARBA00022512"/>
    </source>
</evidence>
<keyword evidence="6" id="KW-0325">Glycoprotein</keyword>
<evidence type="ECO:0000256" key="1">
    <source>
        <dbReference type="ARBA" id="ARBA00004191"/>
    </source>
</evidence>
<dbReference type="InterPro" id="IPR007118">
    <property type="entry name" value="Expan_Lol_pI"/>
</dbReference>